<reference evidence="2" key="1">
    <citation type="submission" date="2021-10" db="EMBL/GenBank/DDBJ databases">
        <title>Melipona bicolor Genome sequencing and assembly.</title>
        <authorList>
            <person name="Araujo N.S."/>
            <person name="Arias M.C."/>
        </authorList>
    </citation>
    <scope>NUCLEOTIDE SEQUENCE</scope>
    <source>
        <strain evidence="2">USP_2M_L1-L4_2017</strain>
        <tissue evidence="2">Whole body</tissue>
    </source>
</reference>
<evidence type="ECO:0000256" key="1">
    <source>
        <dbReference type="SAM" id="MobiDB-lite"/>
    </source>
</evidence>
<evidence type="ECO:0000313" key="2">
    <source>
        <dbReference type="EMBL" id="KAK1132651.1"/>
    </source>
</evidence>
<dbReference type="Proteomes" id="UP001177670">
    <property type="component" value="Unassembled WGS sequence"/>
</dbReference>
<dbReference type="EMBL" id="JAHYIQ010000004">
    <property type="protein sequence ID" value="KAK1132651.1"/>
    <property type="molecule type" value="Genomic_DNA"/>
</dbReference>
<keyword evidence="3" id="KW-1185">Reference proteome</keyword>
<evidence type="ECO:0000313" key="3">
    <source>
        <dbReference type="Proteomes" id="UP001177670"/>
    </source>
</evidence>
<organism evidence="2 3">
    <name type="scientific">Melipona bicolor</name>
    <dbReference type="NCBI Taxonomy" id="60889"/>
    <lineage>
        <taxon>Eukaryota</taxon>
        <taxon>Metazoa</taxon>
        <taxon>Ecdysozoa</taxon>
        <taxon>Arthropoda</taxon>
        <taxon>Hexapoda</taxon>
        <taxon>Insecta</taxon>
        <taxon>Pterygota</taxon>
        <taxon>Neoptera</taxon>
        <taxon>Endopterygota</taxon>
        <taxon>Hymenoptera</taxon>
        <taxon>Apocrita</taxon>
        <taxon>Aculeata</taxon>
        <taxon>Apoidea</taxon>
        <taxon>Anthophila</taxon>
        <taxon>Apidae</taxon>
        <taxon>Melipona</taxon>
    </lineage>
</organism>
<protein>
    <submittedName>
        <fullName evidence="2">Uncharacterized protein</fullName>
    </submittedName>
</protein>
<accession>A0AA40G8Y1</accession>
<sequence>MAEWEKRRGTEEEIPRSVARDLCRERRAHPVASHRGGGCDLGEPVDSEGNILSGSHGVGPEAEEDPRIPEAVAKNARLAGLGNFLDFIAVA</sequence>
<proteinExistence type="predicted"/>
<comment type="caution">
    <text evidence="2">The sequence shown here is derived from an EMBL/GenBank/DDBJ whole genome shotgun (WGS) entry which is preliminary data.</text>
</comment>
<gene>
    <name evidence="2" type="ORF">K0M31_014036</name>
</gene>
<dbReference type="AlphaFoldDB" id="A0AA40G8Y1"/>
<feature type="compositionally biased region" description="Basic and acidic residues" evidence="1">
    <location>
        <begin position="1"/>
        <end position="25"/>
    </location>
</feature>
<name>A0AA40G8Y1_9HYME</name>
<feature type="region of interest" description="Disordered" evidence="1">
    <location>
        <begin position="1"/>
        <end position="65"/>
    </location>
</feature>